<dbReference type="Gene3D" id="3.30.160.100">
    <property type="entry name" value="Ribosome hibernation promotion factor-like"/>
    <property type="match status" value="1"/>
</dbReference>
<protein>
    <submittedName>
        <fullName evidence="1">HPF/RaiA family ribosome-associated protein</fullName>
    </submittedName>
</protein>
<dbReference type="InterPro" id="IPR036567">
    <property type="entry name" value="RHF-like"/>
</dbReference>
<keyword evidence="2" id="KW-1185">Reference proteome</keyword>
<comment type="caution">
    <text evidence="1">The sequence shown here is derived from an EMBL/GenBank/DDBJ whole genome shotgun (WGS) entry which is preliminary data.</text>
</comment>
<accession>A0ABW6A797</accession>
<dbReference type="EMBL" id="JBHUOZ010000003">
    <property type="protein sequence ID" value="MFD2921024.1"/>
    <property type="molecule type" value="Genomic_DNA"/>
</dbReference>
<proteinExistence type="predicted"/>
<dbReference type="Proteomes" id="UP001597511">
    <property type="component" value="Unassembled WGS sequence"/>
</dbReference>
<dbReference type="RefSeq" id="WP_386100524.1">
    <property type="nucleotide sequence ID" value="NZ_JBHUOZ010000003.1"/>
</dbReference>
<reference evidence="2" key="1">
    <citation type="journal article" date="2019" name="Int. J. Syst. Evol. Microbiol.">
        <title>The Global Catalogue of Microorganisms (GCM) 10K type strain sequencing project: providing services to taxonomists for standard genome sequencing and annotation.</title>
        <authorList>
            <consortium name="The Broad Institute Genomics Platform"/>
            <consortium name="The Broad Institute Genome Sequencing Center for Infectious Disease"/>
            <person name="Wu L."/>
            <person name="Ma J."/>
        </authorList>
    </citation>
    <scope>NUCLEOTIDE SEQUENCE [LARGE SCALE GENOMIC DNA]</scope>
    <source>
        <strain evidence="2">KCTC 23299</strain>
    </source>
</reference>
<dbReference type="SUPFAM" id="SSF69754">
    <property type="entry name" value="Ribosome binding protein Y (YfiA homologue)"/>
    <property type="match status" value="1"/>
</dbReference>
<sequence>MKFRIESPGHKLSPSLKTYITAKLGSLDKFYKDIQEIEVTVLNEARKNKEVVVCTLNIRVPGKDEYLKSSSEIFEDAILKVADAAKRRLRIRKTQLAKANKLKTPNRKVAAKKAVPVKTK</sequence>
<evidence type="ECO:0000313" key="2">
    <source>
        <dbReference type="Proteomes" id="UP001597511"/>
    </source>
</evidence>
<dbReference type="InterPro" id="IPR003489">
    <property type="entry name" value="RHF/RaiA"/>
</dbReference>
<evidence type="ECO:0000313" key="1">
    <source>
        <dbReference type="EMBL" id="MFD2921024.1"/>
    </source>
</evidence>
<dbReference type="Pfam" id="PF02482">
    <property type="entry name" value="Ribosomal_S30AE"/>
    <property type="match status" value="1"/>
</dbReference>
<organism evidence="1 2">
    <name type="scientific">Terrimonas rubra</name>
    <dbReference type="NCBI Taxonomy" id="1035890"/>
    <lineage>
        <taxon>Bacteria</taxon>
        <taxon>Pseudomonadati</taxon>
        <taxon>Bacteroidota</taxon>
        <taxon>Chitinophagia</taxon>
        <taxon>Chitinophagales</taxon>
        <taxon>Chitinophagaceae</taxon>
        <taxon>Terrimonas</taxon>
    </lineage>
</organism>
<name>A0ABW6A797_9BACT</name>
<gene>
    <name evidence="1" type="ORF">ACFS6H_14965</name>
</gene>